<dbReference type="Proteomes" id="UP000320547">
    <property type="component" value="Unassembled WGS sequence"/>
</dbReference>
<gene>
    <name evidence="4" type="ORF">JN10_0627</name>
</gene>
<evidence type="ECO:0000313" key="4">
    <source>
        <dbReference type="EMBL" id="TWJ09005.1"/>
    </source>
</evidence>
<dbReference type="EMBL" id="VLLK01000001">
    <property type="protein sequence ID" value="TWJ09005.1"/>
    <property type="molecule type" value="Genomic_DNA"/>
</dbReference>
<name>A0A562UTQ6_9SPHN</name>
<organism evidence="4 5">
    <name type="scientific">Altererythrobacter ishigakiensis</name>
    <dbReference type="NCBI Taxonomy" id="476157"/>
    <lineage>
        <taxon>Bacteria</taxon>
        <taxon>Pseudomonadati</taxon>
        <taxon>Pseudomonadota</taxon>
        <taxon>Alphaproteobacteria</taxon>
        <taxon>Sphingomonadales</taxon>
        <taxon>Erythrobacteraceae</taxon>
        <taxon>Altererythrobacter</taxon>
    </lineage>
</organism>
<keyword evidence="4" id="KW-0223">Dioxygenase</keyword>
<dbReference type="InterPro" id="IPR013785">
    <property type="entry name" value="Aldolase_TIM"/>
</dbReference>
<proteinExistence type="predicted"/>
<dbReference type="CDD" id="cd04730">
    <property type="entry name" value="NPD_like"/>
    <property type="match status" value="1"/>
</dbReference>
<accession>A0A562UTQ6</accession>
<dbReference type="InterPro" id="IPR004136">
    <property type="entry name" value="NMO"/>
</dbReference>
<dbReference type="GO" id="GO:0051213">
    <property type="term" value="F:dioxygenase activity"/>
    <property type="evidence" value="ECO:0007669"/>
    <property type="project" value="UniProtKB-KW"/>
</dbReference>
<dbReference type="OrthoDB" id="7165168at2"/>
<dbReference type="SUPFAM" id="SSF51412">
    <property type="entry name" value="Inosine monophosphate dehydrogenase (IMPDH)"/>
    <property type="match status" value="1"/>
</dbReference>
<protein>
    <submittedName>
        <fullName evidence="4">NAD(P)H-dependent flavin oxidoreductase YrpB (Nitropropane dioxygenase family)</fullName>
    </submittedName>
</protein>
<keyword evidence="5" id="KW-1185">Reference proteome</keyword>
<dbReference type="RefSeq" id="WP_067596475.1">
    <property type="nucleotide sequence ID" value="NZ_CP015963.1"/>
</dbReference>
<dbReference type="Pfam" id="PF03060">
    <property type="entry name" value="NMO"/>
    <property type="match status" value="1"/>
</dbReference>
<dbReference type="PANTHER" id="PTHR32332:SF38">
    <property type="entry name" value="MONOOXYGENASE RV1533-RELATED"/>
    <property type="match status" value="1"/>
</dbReference>
<evidence type="ECO:0000256" key="2">
    <source>
        <dbReference type="ARBA" id="ARBA00022643"/>
    </source>
</evidence>
<dbReference type="Gene3D" id="3.20.20.70">
    <property type="entry name" value="Aldolase class I"/>
    <property type="match status" value="1"/>
</dbReference>
<evidence type="ECO:0000256" key="3">
    <source>
        <dbReference type="ARBA" id="ARBA00023002"/>
    </source>
</evidence>
<evidence type="ECO:0000256" key="1">
    <source>
        <dbReference type="ARBA" id="ARBA00022630"/>
    </source>
</evidence>
<keyword evidence="3" id="KW-0560">Oxidoreductase</keyword>
<dbReference type="AlphaFoldDB" id="A0A562UTQ6"/>
<comment type="caution">
    <text evidence="4">The sequence shown here is derived from an EMBL/GenBank/DDBJ whole genome shotgun (WGS) entry which is preliminary data.</text>
</comment>
<dbReference type="STRING" id="476157.GCA_001663155_00117"/>
<dbReference type="GO" id="GO:0018580">
    <property type="term" value="F:nitronate monooxygenase activity"/>
    <property type="evidence" value="ECO:0007669"/>
    <property type="project" value="InterPro"/>
</dbReference>
<evidence type="ECO:0000313" key="5">
    <source>
        <dbReference type="Proteomes" id="UP000320547"/>
    </source>
</evidence>
<dbReference type="PANTHER" id="PTHR32332">
    <property type="entry name" value="2-NITROPROPANE DIOXYGENASE"/>
    <property type="match status" value="1"/>
</dbReference>
<keyword evidence="2" id="KW-0288">FMN</keyword>
<reference evidence="4 5" key="1">
    <citation type="submission" date="2019-07" db="EMBL/GenBank/DDBJ databases">
        <title>Genomic Encyclopedia of Archaeal and Bacterial Type Strains, Phase II (KMG-II): from individual species to whole genera.</title>
        <authorList>
            <person name="Goeker M."/>
        </authorList>
    </citation>
    <scope>NUCLEOTIDE SEQUENCE [LARGE SCALE GENOMIC DNA]</scope>
    <source>
        <strain evidence="4 5">ATCC BAA-2084</strain>
    </source>
</reference>
<sequence>MPFRMTDMVGCEFPLFAFSHCRDVVAAVSRAGGFGVLGAVSFTPEQLETELKWIDDNIDGKPYGVDVLIPEVQAVDHSVTADEVVAAIPQQYRDFTRQILREAGLDESGANPLGGSQQPNTSLGQELLEVSFNHPVRLIANALGTAPPQMIEAGKRHGIPVAALVGAKEHAMKQIEAGVDIIVAQGGEGGGHCGEVSTIVLIPEVLQAIEEAGADIPVLAAGGIMNGKQMAGMMAMGAAGAWCGSVWLATSEAETHEVFREKMVQATSRDTIRSKHRTGKYSRQLRSGWHAMWEEAGLPALPMPLMMLLSEPALRTIDKAAVSGNTKAQELCSYFVGQGVGLVREVTSAGQVVQDFKQDFAAGYETLAGALE</sequence>
<keyword evidence="1" id="KW-0285">Flavoprotein</keyword>